<sequence>MRITFQPWGESMAELLDVSRRAEAAGAETLWVQELHRSATVTAAAVAGATTTAKVGTGIALAFTRSPMITALEALDIDEISDGRFILGIGSGVQKLNEAWHNAQWGKPVAHIRETVRNVRQFWVSADEGSDIALDGDYEPMNIRGYERPFNQVRTDIPVYLAAMGPVMTRLAGEIGNGWISHELCSPKFLAERVLPELQAGVDKVEGKSLDDVDVVVSACCGVHPDLATAKRYVAGTVGFYASVRTYADFFEFHGLGEQQQQVIEAFRAGRGADYLASEVSDEMVDALTMAGTRDQVAERIAAYEGIADAVKLSAPVHGMTPAEIRAAQDELISMIADMKGSIS</sequence>
<evidence type="ECO:0000256" key="1">
    <source>
        <dbReference type="ARBA" id="ARBA00023002"/>
    </source>
</evidence>
<dbReference type="RefSeq" id="WP_232400466.1">
    <property type="nucleotide sequence ID" value="NZ_CP102173.1"/>
</dbReference>
<name>A0ABY5M614_9ACTN</name>
<dbReference type="Pfam" id="PF00296">
    <property type="entry name" value="Bac_luciferase"/>
    <property type="match status" value="1"/>
</dbReference>
<accession>A0ABY5M614</accession>
<dbReference type="PANTHER" id="PTHR43244:SF1">
    <property type="entry name" value="5,10-METHYLENETETRAHYDROMETHANOPTERIN REDUCTASE"/>
    <property type="match status" value="1"/>
</dbReference>
<reference evidence="3 4" key="1">
    <citation type="submission" date="2022-08" db="EMBL/GenBank/DDBJ databases">
        <title>novel species in genus Aeromicrobium.</title>
        <authorList>
            <person name="Ye L."/>
        </authorList>
    </citation>
    <scope>NUCLEOTIDE SEQUENCE [LARGE SCALE GENOMIC DNA]</scope>
    <source>
        <strain evidence="4">zg-Y1379</strain>
    </source>
</reference>
<evidence type="ECO:0000313" key="4">
    <source>
        <dbReference type="Proteomes" id="UP001316184"/>
    </source>
</evidence>
<evidence type="ECO:0000259" key="2">
    <source>
        <dbReference type="Pfam" id="PF00296"/>
    </source>
</evidence>
<keyword evidence="1" id="KW-0560">Oxidoreductase</keyword>
<dbReference type="InterPro" id="IPR050564">
    <property type="entry name" value="F420-G6PD/mer"/>
</dbReference>
<dbReference type="Proteomes" id="UP001316184">
    <property type="component" value="Chromosome"/>
</dbReference>
<dbReference type="EMBL" id="CP102173">
    <property type="protein sequence ID" value="UUP13252.1"/>
    <property type="molecule type" value="Genomic_DNA"/>
</dbReference>
<evidence type="ECO:0000313" key="3">
    <source>
        <dbReference type="EMBL" id="UUP13252.1"/>
    </source>
</evidence>
<dbReference type="PANTHER" id="PTHR43244">
    <property type="match status" value="1"/>
</dbReference>
<gene>
    <name evidence="3" type="ORF">NQV15_15560</name>
</gene>
<keyword evidence="4" id="KW-1185">Reference proteome</keyword>
<dbReference type="Gene3D" id="3.20.20.30">
    <property type="entry name" value="Luciferase-like domain"/>
    <property type="match status" value="1"/>
</dbReference>
<dbReference type="SUPFAM" id="SSF51679">
    <property type="entry name" value="Bacterial luciferase-like"/>
    <property type="match status" value="1"/>
</dbReference>
<organism evidence="3 4">
    <name type="scientific">Aeromicrobium wangtongii</name>
    <dbReference type="NCBI Taxonomy" id="2969247"/>
    <lineage>
        <taxon>Bacteria</taxon>
        <taxon>Bacillati</taxon>
        <taxon>Actinomycetota</taxon>
        <taxon>Actinomycetes</taxon>
        <taxon>Propionibacteriales</taxon>
        <taxon>Nocardioidaceae</taxon>
        <taxon>Aeromicrobium</taxon>
    </lineage>
</organism>
<proteinExistence type="predicted"/>
<dbReference type="InterPro" id="IPR011251">
    <property type="entry name" value="Luciferase-like_dom"/>
</dbReference>
<feature type="domain" description="Luciferase-like" evidence="2">
    <location>
        <begin position="10"/>
        <end position="307"/>
    </location>
</feature>
<protein>
    <submittedName>
        <fullName evidence="3">LLM class flavin-dependent oxidoreductase</fullName>
    </submittedName>
</protein>
<dbReference type="InterPro" id="IPR036661">
    <property type="entry name" value="Luciferase-like_sf"/>
</dbReference>
<dbReference type="CDD" id="cd01097">
    <property type="entry name" value="Tetrahydromethanopterin_reductase"/>
    <property type="match status" value="1"/>
</dbReference>